<reference evidence="1 2" key="2">
    <citation type="submission" date="2017-10" db="EMBL/GenBank/DDBJ databases">
        <title>Extensive intraspecific genome diversity in a model arbuscular mycorrhizal fungus.</title>
        <authorList>
            <person name="Chen E.C.H."/>
            <person name="Morin E."/>
            <person name="Baudet D."/>
            <person name="Noel J."/>
            <person name="Ndikumana S."/>
            <person name="Charron P."/>
            <person name="St-Onge C."/>
            <person name="Giorgi J."/>
            <person name="Grigoriev I.V."/>
            <person name="Roux C."/>
            <person name="Martin F.M."/>
            <person name="Corradi N."/>
        </authorList>
    </citation>
    <scope>NUCLEOTIDE SEQUENCE [LARGE SCALE GENOMIC DNA]</scope>
    <source>
        <strain evidence="1 2">C2</strain>
    </source>
</reference>
<dbReference type="Proteomes" id="UP000233469">
    <property type="component" value="Unassembled WGS sequence"/>
</dbReference>
<evidence type="ECO:0000313" key="1">
    <source>
        <dbReference type="EMBL" id="PKK75233.1"/>
    </source>
</evidence>
<comment type="caution">
    <text evidence="1">The sequence shown here is derived from an EMBL/GenBank/DDBJ whole genome shotgun (WGS) entry which is preliminary data.</text>
</comment>
<organism evidence="1 2">
    <name type="scientific">Rhizophagus irregularis</name>
    <dbReference type="NCBI Taxonomy" id="588596"/>
    <lineage>
        <taxon>Eukaryota</taxon>
        <taxon>Fungi</taxon>
        <taxon>Fungi incertae sedis</taxon>
        <taxon>Mucoromycota</taxon>
        <taxon>Glomeromycotina</taxon>
        <taxon>Glomeromycetes</taxon>
        <taxon>Glomerales</taxon>
        <taxon>Glomeraceae</taxon>
        <taxon>Rhizophagus</taxon>
    </lineage>
</organism>
<name>A0A2N1NN02_9GLOM</name>
<dbReference type="EMBL" id="LLXL01000257">
    <property type="protein sequence ID" value="PKK75233.1"/>
    <property type="molecule type" value="Genomic_DNA"/>
</dbReference>
<gene>
    <name evidence="1" type="ORF">RhiirC2_737051</name>
</gene>
<dbReference type="AlphaFoldDB" id="A0A2N1NN02"/>
<accession>A0A2N1NN02</accession>
<sequence length="54" mass="6438">MMGRSIFISDVLQRWMGHYLNNDAAAKNIWYELGVEDLWKYNSLVTFRPSYYSS</sequence>
<feature type="non-terminal residue" evidence="1">
    <location>
        <position position="54"/>
    </location>
</feature>
<evidence type="ECO:0000313" key="2">
    <source>
        <dbReference type="Proteomes" id="UP000233469"/>
    </source>
</evidence>
<dbReference type="VEuPathDB" id="FungiDB:RhiirA1_430246"/>
<reference evidence="1 2" key="1">
    <citation type="submission" date="2016-04" db="EMBL/GenBank/DDBJ databases">
        <title>Genome analyses suggest a sexual origin of heterokaryosis in a supposedly ancient asexual fungus.</title>
        <authorList>
            <person name="Ropars J."/>
            <person name="Sedzielewska K."/>
            <person name="Noel J."/>
            <person name="Charron P."/>
            <person name="Farinelli L."/>
            <person name="Marton T."/>
            <person name="Kruger M."/>
            <person name="Pelin A."/>
            <person name="Brachmann A."/>
            <person name="Corradi N."/>
        </authorList>
    </citation>
    <scope>NUCLEOTIDE SEQUENCE [LARGE SCALE GENOMIC DNA]</scope>
    <source>
        <strain evidence="1 2">C2</strain>
    </source>
</reference>
<protein>
    <submittedName>
        <fullName evidence="1">Uncharacterized protein</fullName>
    </submittedName>
</protein>
<proteinExistence type="predicted"/>